<proteinExistence type="predicted"/>
<organism evidence="4 5">
    <name type="scientific">Bailinhaonella thermotolerans</name>
    <dbReference type="NCBI Taxonomy" id="1070861"/>
    <lineage>
        <taxon>Bacteria</taxon>
        <taxon>Bacillati</taxon>
        <taxon>Actinomycetota</taxon>
        <taxon>Actinomycetes</taxon>
        <taxon>Streptosporangiales</taxon>
        <taxon>Streptosporangiaceae</taxon>
        <taxon>Bailinhaonella</taxon>
    </lineage>
</organism>
<dbReference type="AlphaFoldDB" id="A0A3A4AIU3"/>
<dbReference type="PANTHER" id="PTHR43046:SF13">
    <property type="entry name" value="NUDIX HYDROLASE DOMAIN-CONTAINING PROTEIN"/>
    <property type="match status" value="1"/>
</dbReference>
<dbReference type="Proteomes" id="UP000265768">
    <property type="component" value="Unassembled WGS sequence"/>
</dbReference>
<keyword evidence="5" id="KW-1185">Reference proteome</keyword>
<dbReference type="InterPro" id="IPR015797">
    <property type="entry name" value="NUDIX_hydrolase-like_dom_sf"/>
</dbReference>
<dbReference type="PANTHER" id="PTHR43046">
    <property type="entry name" value="GDP-MANNOSE MANNOSYL HYDROLASE"/>
    <property type="match status" value="1"/>
</dbReference>
<comment type="caution">
    <text evidence="4">The sequence shown here is derived from an EMBL/GenBank/DDBJ whole genome shotgun (WGS) entry which is preliminary data.</text>
</comment>
<evidence type="ECO:0000256" key="2">
    <source>
        <dbReference type="ARBA" id="ARBA00022801"/>
    </source>
</evidence>
<evidence type="ECO:0000259" key="3">
    <source>
        <dbReference type="PROSITE" id="PS51462"/>
    </source>
</evidence>
<dbReference type="GO" id="GO:0016787">
    <property type="term" value="F:hydrolase activity"/>
    <property type="evidence" value="ECO:0007669"/>
    <property type="project" value="UniProtKB-KW"/>
</dbReference>
<dbReference type="OrthoDB" id="3527457at2"/>
<protein>
    <submittedName>
        <fullName evidence="4">NUDIX hydrolase</fullName>
    </submittedName>
</protein>
<dbReference type="PROSITE" id="PS51462">
    <property type="entry name" value="NUDIX"/>
    <property type="match status" value="1"/>
</dbReference>
<dbReference type="Gene3D" id="3.90.79.10">
    <property type="entry name" value="Nucleoside Triphosphate Pyrophosphohydrolase"/>
    <property type="match status" value="1"/>
</dbReference>
<reference evidence="4 5" key="1">
    <citation type="submission" date="2018-09" db="EMBL/GenBank/DDBJ databases">
        <title>YIM 75507 draft genome.</title>
        <authorList>
            <person name="Tang S."/>
            <person name="Feng Y."/>
        </authorList>
    </citation>
    <scope>NUCLEOTIDE SEQUENCE [LARGE SCALE GENOMIC DNA]</scope>
    <source>
        <strain evidence="4 5">YIM 75507</strain>
    </source>
</reference>
<accession>A0A3A4AIU3</accession>
<evidence type="ECO:0000313" key="5">
    <source>
        <dbReference type="Proteomes" id="UP000265768"/>
    </source>
</evidence>
<evidence type="ECO:0000256" key="1">
    <source>
        <dbReference type="ARBA" id="ARBA00001946"/>
    </source>
</evidence>
<dbReference type="EMBL" id="QZEY01000029">
    <property type="protein sequence ID" value="RJL20687.1"/>
    <property type="molecule type" value="Genomic_DNA"/>
</dbReference>
<gene>
    <name evidence="4" type="ORF">D5H75_39160</name>
</gene>
<dbReference type="Pfam" id="PF00293">
    <property type="entry name" value="NUDIX"/>
    <property type="match status" value="1"/>
</dbReference>
<evidence type="ECO:0000313" key="4">
    <source>
        <dbReference type="EMBL" id="RJL20687.1"/>
    </source>
</evidence>
<feature type="domain" description="Nudix hydrolase" evidence="3">
    <location>
        <begin position="54"/>
        <end position="194"/>
    </location>
</feature>
<name>A0A3A4AIU3_9ACTN</name>
<comment type="cofactor">
    <cofactor evidence="1">
        <name>Mg(2+)</name>
        <dbReference type="ChEBI" id="CHEBI:18420"/>
    </cofactor>
</comment>
<dbReference type="InterPro" id="IPR000086">
    <property type="entry name" value="NUDIX_hydrolase_dom"/>
</dbReference>
<keyword evidence="2 4" id="KW-0378">Hydrolase</keyword>
<dbReference type="SUPFAM" id="SSF55811">
    <property type="entry name" value="Nudix"/>
    <property type="match status" value="1"/>
</dbReference>
<sequence length="202" mass="22705">MDGRPVRARPPRTIREPLLGEPSVHELAECDFIARDVPDFGLSEPEYARALDHLVQANVDVIVHTADGRLLLGYRRDLPLRDMFWVFGGRMKPGETLAGTASRILARELGLEVEKDRLVLDAVYNVMWSSRSVPPEHHGFQTLLTLMRYECAEEEAASVSVADRTHEWIGWYTPDELRGLEAAGSDLLHPFLPVVLRNAGLL</sequence>